<dbReference type="HOGENOM" id="CLU_1179801_0_0_4"/>
<dbReference type="EMBL" id="CP000555">
    <property type="protein sequence ID" value="ABM96697.1"/>
    <property type="molecule type" value="Genomic_DNA"/>
</dbReference>
<evidence type="ECO:0000313" key="2">
    <source>
        <dbReference type="EMBL" id="ABM96697.1"/>
    </source>
</evidence>
<dbReference type="Proteomes" id="UP000000366">
    <property type="component" value="Chromosome"/>
</dbReference>
<keyword evidence="1" id="KW-1133">Transmembrane helix</keyword>
<sequence length="234" mass="26843">MLAEITDWIEAHEVTVDLLKAAAVVLLAWASGAFSYLRRFRRKPRLEVASTASFIYVERPSESTHPPNAMRASFVVNASLVNASNEKIVLDHFELSYRSKGFWRSHRQRLLRLGFPARPRKRVGEITKYMSVWITEYPLDEIKTAVIDGSLEPKESCGGYLLFTSFTYGAWNPKIKDEQVHVRLRAKLTSQQWLSKSARLRVVTDPAIVEEFSPGFVEHVAHESTWNHDLSVRR</sequence>
<dbReference type="RefSeq" id="WP_011831317.1">
    <property type="nucleotide sequence ID" value="NC_008825.1"/>
</dbReference>
<organism evidence="2 3">
    <name type="scientific">Methylibium petroleiphilum (strain ATCC BAA-1232 / LMG 22953 / PM1)</name>
    <dbReference type="NCBI Taxonomy" id="420662"/>
    <lineage>
        <taxon>Bacteria</taxon>
        <taxon>Pseudomonadati</taxon>
        <taxon>Pseudomonadota</taxon>
        <taxon>Betaproteobacteria</taxon>
        <taxon>Burkholderiales</taxon>
        <taxon>Sphaerotilaceae</taxon>
        <taxon>Methylibium</taxon>
    </lineage>
</organism>
<keyword evidence="1" id="KW-0812">Transmembrane</keyword>
<gene>
    <name evidence="2" type="ordered locus">Mpe_A3744</name>
</gene>
<keyword evidence="1" id="KW-0472">Membrane</keyword>
<dbReference type="KEGG" id="mpt:Mpe_A3744"/>
<proteinExistence type="predicted"/>
<feature type="transmembrane region" description="Helical" evidence="1">
    <location>
        <begin position="18"/>
        <end position="37"/>
    </location>
</feature>
<keyword evidence="3" id="KW-1185">Reference proteome</keyword>
<evidence type="ECO:0000313" key="3">
    <source>
        <dbReference type="Proteomes" id="UP000000366"/>
    </source>
</evidence>
<dbReference type="AlphaFoldDB" id="A2SMA8"/>
<evidence type="ECO:0008006" key="4">
    <source>
        <dbReference type="Google" id="ProtNLM"/>
    </source>
</evidence>
<protein>
    <recommendedName>
        <fullName evidence="4">Transmembrane protein</fullName>
    </recommendedName>
</protein>
<name>A2SMA8_METPP</name>
<accession>A2SMA8</accession>
<evidence type="ECO:0000256" key="1">
    <source>
        <dbReference type="SAM" id="Phobius"/>
    </source>
</evidence>
<reference evidence="2 3" key="1">
    <citation type="journal article" date="2007" name="J. Bacteriol.">
        <title>Whole-genome analysis of the methyl tert-butyl ether-degrading beta-proteobacterium Methylibium petroleiphilum PM1.</title>
        <authorList>
            <person name="Kane S.R."/>
            <person name="Chakicherla A.Y."/>
            <person name="Chain P.S.G."/>
            <person name="Schmidt R."/>
            <person name="Shin M.W."/>
            <person name="Legler T.C."/>
            <person name="Scow K.M."/>
            <person name="Larimer F.W."/>
            <person name="Lucas S.M."/>
            <person name="Richardson P.M."/>
            <person name="Hristova K.R."/>
        </authorList>
    </citation>
    <scope>NUCLEOTIDE SEQUENCE [LARGE SCALE GENOMIC DNA]</scope>
    <source>
        <strain evidence="3">ATCC BAA-1232 / LMG 22953 / PM1</strain>
    </source>
</reference>